<dbReference type="GO" id="GO:0016787">
    <property type="term" value="F:hydrolase activity"/>
    <property type="evidence" value="ECO:0007669"/>
    <property type="project" value="UniProtKB-KW"/>
</dbReference>
<gene>
    <name evidence="6" type="ORF">HZS61_014022</name>
</gene>
<protein>
    <recommendedName>
        <fullName evidence="1">ATP-dependent DNA helicase</fullName>
        <ecNumber evidence="1">5.6.2.3</ecNumber>
    </recommendedName>
</protein>
<dbReference type="InterPro" id="IPR027417">
    <property type="entry name" value="P-loop_NTPase"/>
</dbReference>
<keyword evidence="1" id="KW-0233">DNA recombination</keyword>
<feature type="region of interest" description="Disordered" evidence="2">
    <location>
        <begin position="312"/>
        <end position="331"/>
    </location>
</feature>
<name>A0A8H6GPU4_FUSOX</name>
<dbReference type="SUPFAM" id="SSF52540">
    <property type="entry name" value="P-loop containing nucleoside triphosphate hydrolases"/>
    <property type="match status" value="2"/>
</dbReference>
<evidence type="ECO:0000259" key="3">
    <source>
        <dbReference type="Pfam" id="PF05970"/>
    </source>
</evidence>
<dbReference type="EMBL" id="JACDXP010000006">
    <property type="protein sequence ID" value="KAF6522494.1"/>
    <property type="molecule type" value="Genomic_DNA"/>
</dbReference>
<keyword evidence="1" id="KW-0227">DNA damage</keyword>
<dbReference type="GO" id="GO:0006310">
    <property type="term" value="P:DNA recombination"/>
    <property type="evidence" value="ECO:0007669"/>
    <property type="project" value="UniProtKB-KW"/>
</dbReference>
<dbReference type="InterPro" id="IPR025476">
    <property type="entry name" value="Helitron_helicase-like"/>
</dbReference>
<evidence type="ECO:0000259" key="4">
    <source>
        <dbReference type="Pfam" id="PF14214"/>
    </source>
</evidence>
<evidence type="ECO:0000256" key="1">
    <source>
        <dbReference type="RuleBase" id="RU363044"/>
    </source>
</evidence>
<keyword evidence="1" id="KW-0547">Nucleotide-binding</keyword>
<feature type="domain" description="DUF6570" evidence="5">
    <location>
        <begin position="963"/>
        <end position="1093"/>
    </location>
</feature>
<evidence type="ECO:0000259" key="5">
    <source>
        <dbReference type="Pfam" id="PF20209"/>
    </source>
</evidence>
<accession>A0A8H6GPU4</accession>
<evidence type="ECO:0000313" key="7">
    <source>
        <dbReference type="Proteomes" id="UP000593570"/>
    </source>
</evidence>
<organism evidence="6 7">
    <name type="scientific">Fusarium oxysporum f. sp. conglutinans</name>
    <dbReference type="NCBI Taxonomy" id="100902"/>
    <lineage>
        <taxon>Eukaryota</taxon>
        <taxon>Fungi</taxon>
        <taxon>Dikarya</taxon>
        <taxon>Ascomycota</taxon>
        <taxon>Pezizomycotina</taxon>
        <taxon>Sordariomycetes</taxon>
        <taxon>Hypocreomycetidae</taxon>
        <taxon>Hypocreales</taxon>
        <taxon>Nectriaceae</taxon>
        <taxon>Fusarium</taxon>
        <taxon>Fusarium oxysporum species complex</taxon>
    </lineage>
</organism>
<evidence type="ECO:0000313" key="6">
    <source>
        <dbReference type="EMBL" id="KAF6522494.1"/>
    </source>
</evidence>
<keyword evidence="1" id="KW-0067">ATP-binding</keyword>
<dbReference type="Pfam" id="PF14214">
    <property type="entry name" value="Helitron_like_N"/>
    <property type="match status" value="1"/>
</dbReference>
<comment type="catalytic activity">
    <reaction evidence="1">
        <text>ATP + H2O = ADP + phosphate + H(+)</text>
        <dbReference type="Rhea" id="RHEA:13065"/>
        <dbReference type="ChEBI" id="CHEBI:15377"/>
        <dbReference type="ChEBI" id="CHEBI:15378"/>
        <dbReference type="ChEBI" id="CHEBI:30616"/>
        <dbReference type="ChEBI" id="CHEBI:43474"/>
        <dbReference type="ChEBI" id="CHEBI:456216"/>
        <dbReference type="EC" id="5.6.2.3"/>
    </reaction>
</comment>
<dbReference type="GO" id="GO:0000723">
    <property type="term" value="P:telomere maintenance"/>
    <property type="evidence" value="ECO:0007669"/>
    <property type="project" value="InterPro"/>
</dbReference>
<sequence length="2333" mass="268156">MPRAEKEDANEFHVDFEENTRIIPQDVNFMTVYDYGGEDPLVFPMHEDCYELLGKVAKPRKIDTAALYQVFTAHLPPPSHGSPNALDFDYGPVKEYQSKSWPNAQGIGYDCQDPRSFAAPLHVDCYEILQDAYKPRKVTLSALYDTLTGYCSPTRNKHQPNSLDLDYGLPSGPFEVDMVNPNNEFTLASPSHVDECIEDMVQELFRISRKSKKSKNGNIPQTSFANGYGEKISPSKIYADMSWAKHYLPRTGEMRKRRIDWKRLYMNLDLLGKGKGEGNFKPNVRMHLENWRRIWSVCTRLLGECLVREKKNQVAETNERKSGNKSNKPTDKIIKGAVSSLMPLLTFPADSKTTYASVNLINKMNDMEKAEPVIRVYWTDSKELAGTGVHDSDKNTTKTIGSEDLFHSSEDAQIPKDDWLVAIFITTKEVSGENNPKLMQRKALGIRFVFLYDNFIQLGQSEGDIRVLVPKDEHIVVSIGGSWAPGKPLEKLVLLQQDLEKVPSSAFSRIGMSDFTSFDEAQEFQPDTRIANFLWRGQIPTEHKIWPSYPLRLDPLMPTPVEALLFENKTDDPYYKLRVGVDVQFQSDENITKCYVTGKDKVEGLRFLTDKGQHFIVGRIGQNEKILARGGRNGETIKGFHCQWSNKNTSDSALTSFGVFTLDDVTWRLGGERESNDSRGFYWIPNRPQTEYPYAEVGPIHGQIDKIERLRYPDVGVQSPQAVVTWLDCSKPLETISVIMCHSTTTELLMITSMAFEYAEGHEPMYFGPFAISEPEHEKNVSKQGQCNCIHGGSFEVEIEDIPHFEIGGWNPNGAYLKTLRLWVDSLGIITGLQFVTEASESQKWGFCEGEHSAELDLRTKEEKTAEIKFFLDSNGRNDVGEDAVVVAVQLIEVKKPAPKPKPPKMKKYKISKDKELLEKFWTELENDRMEHCARCQETWFDMGLKGGICKRCIARDKNKKEDEPWFFSAENQLDFGLIPAFLPQLTIVEEMLIARVHVFVNVMQVRGQQYKYRGHIVHFLRDVGKVYSQLPLLPPELDVILLRPPTASEHAHLNRQFRRQFRVRRRCLQEWLNFLSNNHPGYRGITVCQKRMSVLPEDGDVLDQVATAAVTDPLSANLGNIENDDVEPDEVDQSAVPDLLPEDTEMEALRSHVLGEERGEHLPVRPSTQHQLEMPDIRRTPINEFNHSQALLSLAFPTLFPRGQADFVEPRLRPIKYADYIQHALRWHDGRFARHPTFRFVVFNTLMRAQARAKSSYFVKEYQQRQGLITRDDLLEAFQNPESAEAQQLLNSINRQTAQLRGTRPYWYRKRRELESYAYNLDCPGAFITFSPADLHWRSLYQHLPQFQDWQELPEQQRMGMSSKLLRDNPHIAAWHFYRRFGLFRDIVLKQKFNVTDYWNRYEWQGRGSSHCHGLFWMDGAPSVDLENEHLRKEFARIWRFHVTAFNPEPARVRQQGEGNPLAVNPLQHPLTFQWLSQVLNRCQRHHCSETYCLRKKKGSEEISCRFFFPRDTRDTADVVRRQGQSYFSFEAARNDSLMNHYNRCLSLGWLANIDISPCTSLQAVINYAAKYCSKMEKRTDSYASMGRQILPYVSHQNPLLSFASRLMNKLLTERDFSGQEICHVLLNCELQEGTRVIRAVDCRPYEQQGRSLRLQGDHDDAEVVGIYEKYLSRPPLHEELTYLDFLANWNTSKRDGRKWTRWSRQAKPRVLYYFPRYKSNHQHHQYDDFCRVKLMLAHPHRDPNELRKINGVEYNSYASAAEFCYGNHRHPDDYYGTPNAEERRPDPDEFEEEFHEPDLLEEDWLELARQLPDCPPSQEAIDLLGRRDIDIQYDWTPHVGRYADPGIVQGDYWRQRIEQNRLYMDVEDMPLEVRDALNPEQRIVYDTFIGHFQCGSEEQILLHVDGGGGTGKSYMIKVLSSHLQRLAGNRPSPIWRAAPTGVASNQIMGTTLHSLLRLPMDRAFTELSPADANAIQKKLRDVRYLVIDEKSMLGLRQLSWIDKRLRQVFPARAAEFFGGISIILVGDFFQLPPIANKPLYFDGPLKDLHEVSGQTAYRAFNHTVFLKKVQRQQGDDQAGFRLALEELRGLKLSIESWKLLSQRVQVKLSQREEDTFDAALRIYSKKARVNEYNYEHLVRLKHPAIQVMAKNIGNGADKATSEQAGNLAGQFPPAGLVNGAQGTVYDIGWAPGADAHRDPPSVIMMVMDKYTGPSYLTTDDGREVVPILPVKRDFFLGTSACTRKQFPLMASYAITVHKSQSITVDKMVTDLSERDFQTGLSYVAVSRVKMLDGLMIDAPFERASLHYEKLPDGKHSSIMLFTLEALYVLTD</sequence>
<dbReference type="PANTHER" id="PTHR47642">
    <property type="entry name" value="ATP-DEPENDENT DNA HELICASE"/>
    <property type="match status" value="1"/>
</dbReference>
<keyword evidence="1" id="KW-0234">DNA repair</keyword>
<dbReference type="Pfam" id="PF05970">
    <property type="entry name" value="PIF1"/>
    <property type="match status" value="1"/>
</dbReference>
<comment type="cofactor">
    <cofactor evidence="1">
        <name>Mg(2+)</name>
        <dbReference type="ChEBI" id="CHEBI:18420"/>
    </cofactor>
</comment>
<evidence type="ECO:0000256" key="2">
    <source>
        <dbReference type="SAM" id="MobiDB-lite"/>
    </source>
</evidence>
<dbReference type="EC" id="5.6.2.3" evidence="1"/>
<dbReference type="InterPro" id="IPR010285">
    <property type="entry name" value="DNA_helicase_pif1-like_DEAD"/>
</dbReference>
<dbReference type="GO" id="GO:0006281">
    <property type="term" value="P:DNA repair"/>
    <property type="evidence" value="ECO:0007669"/>
    <property type="project" value="UniProtKB-KW"/>
</dbReference>
<comment type="caution">
    <text evidence="6">The sequence shown here is derived from an EMBL/GenBank/DDBJ whole genome shotgun (WGS) entry which is preliminary data.</text>
</comment>
<dbReference type="Proteomes" id="UP000593570">
    <property type="component" value="Unassembled WGS sequence"/>
</dbReference>
<keyword evidence="1" id="KW-0347">Helicase</keyword>
<dbReference type="GO" id="GO:0005524">
    <property type="term" value="F:ATP binding"/>
    <property type="evidence" value="ECO:0007669"/>
    <property type="project" value="UniProtKB-KW"/>
</dbReference>
<keyword evidence="1" id="KW-0378">Hydrolase</keyword>
<dbReference type="InterPro" id="IPR051055">
    <property type="entry name" value="PIF1_helicase"/>
</dbReference>
<proteinExistence type="inferred from homology"/>
<dbReference type="Pfam" id="PF20209">
    <property type="entry name" value="DUF6570"/>
    <property type="match status" value="1"/>
</dbReference>
<feature type="domain" description="Helitron helicase-like" evidence="4">
    <location>
        <begin position="1221"/>
        <end position="1416"/>
    </location>
</feature>
<dbReference type="CDD" id="cd18809">
    <property type="entry name" value="SF1_C_RecD"/>
    <property type="match status" value="1"/>
</dbReference>
<comment type="similarity">
    <text evidence="1">Belongs to the helicase family.</text>
</comment>
<feature type="domain" description="DNA helicase Pif1-like DEAD-box helicase" evidence="3">
    <location>
        <begin position="1879"/>
        <end position="2042"/>
    </location>
</feature>
<reference evidence="6 7" key="1">
    <citation type="journal article" date="2020" name="bioRxiv">
        <title>A chromosome-scale genome assembly for the Fusarium oxysporum strain Fo5176 to establish a model Arabidopsis-fungal pathosystem.</title>
        <authorList>
            <person name="Fokkens L."/>
            <person name="Guo L."/>
            <person name="Dora S."/>
            <person name="Wang B."/>
            <person name="Ye K."/>
            <person name="Sanchez-Rodriguez C."/>
            <person name="Croll D."/>
        </authorList>
    </citation>
    <scope>NUCLEOTIDE SEQUENCE [LARGE SCALE GENOMIC DNA]</scope>
    <source>
        <strain evidence="6 7">Fo5176</strain>
    </source>
</reference>
<dbReference type="InterPro" id="IPR046700">
    <property type="entry name" value="DUF6570"/>
</dbReference>
<dbReference type="Gene3D" id="3.40.50.300">
    <property type="entry name" value="P-loop containing nucleotide triphosphate hydrolases"/>
    <property type="match status" value="1"/>
</dbReference>
<dbReference type="GO" id="GO:0043139">
    <property type="term" value="F:5'-3' DNA helicase activity"/>
    <property type="evidence" value="ECO:0007669"/>
    <property type="project" value="UniProtKB-EC"/>
</dbReference>